<evidence type="ECO:0000256" key="1">
    <source>
        <dbReference type="SAM" id="Coils"/>
    </source>
</evidence>
<proteinExistence type="predicted"/>
<gene>
    <name evidence="2" type="ORF">IPL58_11035</name>
</gene>
<accession>A0A9D7K2H7</accession>
<dbReference type="EMBL" id="JADJUC010000012">
    <property type="protein sequence ID" value="MBK8524581.1"/>
    <property type="molecule type" value="Genomic_DNA"/>
</dbReference>
<evidence type="ECO:0000313" key="3">
    <source>
        <dbReference type="Proteomes" id="UP000886689"/>
    </source>
</evidence>
<keyword evidence="1" id="KW-0175">Coiled coil</keyword>
<reference evidence="2" key="1">
    <citation type="submission" date="2020-10" db="EMBL/GenBank/DDBJ databases">
        <title>Connecting structure to function with the recovery of over 1000 high-quality activated sludge metagenome-assembled genomes encoding full-length rRNA genes using long-read sequencing.</title>
        <authorList>
            <person name="Singleton C.M."/>
            <person name="Petriglieri F."/>
            <person name="Kristensen J.M."/>
            <person name="Kirkegaard R.H."/>
            <person name="Michaelsen T.Y."/>
            <person name="Andersen M.H."/>
            <person name="Karst S.M."/>
            <person name="Dueholm M.S."/>
            <person name="Nielsen P.H."/>
            <person name="Albertsen M."/>
        </authorList>
    </citation>
    <scope>NUCLEOTIDE SEQUENCE</scope>
    <source>
        <strain evidence="2">Hirt_18-Q3-R61-65_BATAC.395</strain>
    </source>
</reference>
<feature type="coiled-coil region" evidence="1">
    <location>
        <begin position="89"/>
        <end position="116"/>
    </location>
</feature>
<protein>
    <submittedName>
        <fullName evidence="2">Uncharacterized protein</fullName>
    </submittedName>
</protein>
<sequence>MMMQQMMHEAAKQAPHAMNAMSSMNSMMKPLAMASTGFVAARALAGNPLTHLLRNPLLLLAAGVTVGYIGFKYRNEILQAVAKATDMGKDFAAQQKENLNDLMAEAQENNEAAAKATSGETPAA</sequence>
<comment type="caution">
    <text evidence="2">The sequence shown here is derived from an EMBL/GenBank/DDBJ whole genome shotgun (WGS) entry which is preliminary data.</text>
</comment>
<name>A0A9D7K2H7_9PROT</name>
<dbReference type="Proteomes" id="UP000886689">
    <property type="component" value="Unassembled WGS sequence"/>
</dbReference>
<organism evidence="2 3">
    <name type="scientific">Candidatus Proximibacter danicus</name>
    <dbReference type="NCBI Taxonomy" id="2954365"/>
    <lineage>
        <taxon>Bacteria</taxon>
        <taxon>Pseudomonadati</taxon>
        <taxon>Pseudomonadota</taxon>
        <taxon>Betaproteobacteria</taxon>
        <taxon>Candidatus Proximibacter</taxon>
    </lineage>
</organism>
<evidence type="ECO:0000313" key="2">
    <source>
        <dbReference type="EMBL" id="MBK8524581.1"/>
    </source>
</evidence>
<dbReference type="AlphaFoldDB" id="A0A9D7K2H7"/>